<keyword evidence="3" id="KW-1133">Transmembrane helix</keyword>
<feature type="coiled-coil region" evidence="1">
    <location>
        <begin position="177"/>
        <end position="218"/>
    </location>
</feature>
<feature type="region of interest" description="Disordered" evidence="2">
    <location>
        <begin position="1"/>
        <end position="22"/>
    </location>
</feature>
<accession>A0ABN8Q1A0</accession>
<gene>
    <name evidence="4" type="ORF">PEVE_00001637</name>
</gene>
<reference evidence="4 5" key="1">
    <citation type="submission" date="2022-05" db="EMBL/GenBank/DDBJ databases">
        <authorList>
            <consortium name="Genoscope - CEA"/>
            <person name="William W."/>
        </authorList>
    </citation>
    <scope>NUCLEOTIDE SEQUENCE [LARGE SCALE GENOMIC DNA]</scope>
</reference>
<evidence type="ECO:0000313" key="4">
    <source>
        <dbReference type="EMBL" id="CAH3155156.1"/>
    </source>
</evidence>
<protein>
    <submittedName>
        <fullName evidence="4">Uncharacterized protein</fullName>
    </submittedName>
</protein>
<feature type="transmembrane region" description="Helical" evidence="3">
    <location>
        <begin position="365"/>
        <end position="390"/>
    </location>
</feature>
<organism evidence="4 5">
    <name type="scientific">Porites evermanni</name>
    <dbReference type="NCBI Taxonomy" id="104178"/>
    <lineage>
        <taxon>Eukaryota</taxon>
        <taxon>Metazoa</taxon>
        <taxon>Cnidaria</taxon>
        <taxon>Anthozoa</taxon>
        <taxon>Hexacorallia</taxon>
        <taxon>Scleractinia</taxon>
        <taxon>Fungiina</taxon>
        <taxon>Poritidae</taxon>
        <taxon>Porites</taxon>
    </lineage>
</organism>
<dbReference type="Proteomes" id="UP001159427">
    <property type="component" value="Unassembled WGS sequence"/>
</dbReference>
<keyword evidence="1" id="KW-0175">Coiled coil</keyword>
<keyword evidence="5" id="KW-1185">Reference proteome</keyword>
<proteinExistence type="predicted"/>
<evidence type="ECO:0000256" key="1">
    <source>
        <dbReference type="SAM" id="Coils"/>
    </source>
</evidence>
<dbReference type="EMBL" id="CALNXI010001092">
    <property type="protein sequence ID" value="CAH3155156.1"/>
    <property type="molecule type" value="Genomic_DNA"/>
</dbReference>
<evidence type="ECO:0000256" key="2">
    <source>
        <dbReference type="SAM" id="MobiDB-lite"/>
    </source>
</evidence>
<evidence type="ECO:0000256" key="3">
    <source>
        <dbReference type="SAM" id="Phobius"/>
    </source>
</evidence>
<comment type="caution">
    <text evidence="4">The sequence shown here is derived from an EMBL/GenBank/DDBJ whole genome shotgun (WGS) entry which is preliminary data.</text>
</comment>
<keyword evidence="3" id="KW-0812">Transmembrane</keyword>
<name>A0ABN8Q1A0_9CNID</name>
<keyword evidence="3" id="KW-0472">Membrane</keyword>
<sequence>MEGTPYLVGDDAESGLPSSKKEVSYDTFGFSDDSVPTAAKIKDEQDLNYLRNKLSLLEYSLEQQRATSSYLREERDEVITLNSSLRHEVEELRTEVHRKGKSRSSKLPQCKECEVHNTGPLKEEQTVLDCMLGLPRKCVRGLVKRAGLFIWWTGVWTNEGLAMLRIENKWVEMQQTKIELEQENAKLVQQVYDLQIQLTEKEVEVIREIERNKELTNRLIKRNGISCDRNHPCEKTAKHVNAVADFSESLGEEVEKIKGVMDRGLSKFEKVYLEVDRLSESQRLLEIAERNLDKRVQELAESITHDCPHCSAGSSQAREVTGMDETDKEKAVLQHKANLEITSVRGDESKPAKAMRMFKRALPSVYGVFCCSCRALVLFLLTFLVTGVLFHFLLVSSSFRLPSSPAEDYYGVDLFALWSYFINWLFYLMVTI</sequence>
<feature type="transmembrane region" description="Helical" evidence="3">
    <location>
        <begin position="410"/>
        <end position="430"/>
    </location>
</feature>
<evidence type="ECO:0000313" key="5">
    <source>
        <dbReference type="Proteomes" id="UP001159427"/>
    </source>
</evidence>